<dbReference type="PANTHER" id="PTHR48463">
    <property type="entry name" value="DUF223 DOMAIN-CONTAINING PROTEIN"/>
    <property type="match status" value="1"/>
</dbReference>
<dbReference type="Gene3D" id="2.40.50.140">
    <property type="entry name" value="Nucleic acid-binding proteins"/>
    <property type="match status" value="1"/>
</dbReference>
<organism evidence="3 4">
    <name type="scientific">Lactuca virosa</name>
    <dbReference type="NCBI Taxonomy" id="75947"/>
    <lineage>
        <taxon>Eukaryota</taxon>
        <taxon>Viridiplantae</taxon>
        <taxon>Streptophyta</taxon>
        <taxon>Embryophyta</taxon>
        <taxon>Tracheophyta</taxon>
        <taxon>Spermatophyta</taxon>
        <taxon>Magnoliopsida</taxon>
        <taxon>eudicotyledons</taxon>
        <taxon>Gunneridae</taxon>
        <taxon>Pentapetalae</taxon>
        <taxon>asterids</taxon>
        <taxon>campanulids</taxon>
        <taxon>Asterales</taxon>
        <taxon>Asteraceae</taxon>
        <taxon>Cichorioideae</taxon>
        <taxon>Cichorieae</taxon>
        <taxon>Lactucinae</taxon>
        <taxon>Lactuca</taxon>
    </lineage>
</organism>
<protein>
    <recommendedName>
        <fullName evidence="5">Replication factor A C-terminal domain-containing protein</fullName>
    </recommendedName>
</protein>
<dbReference type="AlphaFoldDB" id="A0AAU9PCV3"/>
<dbReference type="EMBL" id="CAKMRJ010005634">
    <property type="protein sequence ID" value="CAH1448087.1"/>
    <property type="molecule type" value="Genomic_DNA"/>
</dbReference>
<feature type="region of interest" description="Disordered" evidence="1">
    <location>
        <begin position="1"/>
        <end position="26"/>
    </location>
</feature>
<name>A0AAU9PCV3_9ASTR</name>
<feature type="transmembrane region" description="Helical" evidence="2">
    <location>
        <begin position="357"/>
        <end position="375"/>
    </location>
</feature>
<evidence type="ECO:0000313" key="3">
    <source>
        <dbReference type="EMBL" id="CAH1448087.1"/>
    </source>
</evidence>
<keyword evidence="2" id="KW-0472">Membrane</keyword>
<evidence type="ECO:0000313" key="4">
    <source>
        <dbReference type="Proteomes" id="UP001157418"/>
    </source>
</evidence>
<dbReference type="InterPro" id="IPR012340">
    <property type="entry name" value="NA-bd_OB-fold"/>
</dbReference>
<dbReference type="Proteomes" id="UP001157418">
    <property type="component" value="Unassembled WGS sequence"/>
</dbReference>
<keyword evidence="4" id="KW-1185">Reference proteome</keyword>
<evidence type="ECO:0000256" key="1">
    <source>
        <dbReference type="SAM" id="MobiDB-lite"/>
    </source>
</evidence>
<dbReference type="PANTHER" id="PTHR48463:SF1">
    <property type="entry name" value="DUF223 DOMAIN-CONTAINING PROTEIN"/>
    <property type="match status" value="1"/>
</dbReference>
<evidence type="ECO:0008006" key="5">
    <source>
        <dbReference type="Google" id="ProtNLM"/>
    </source>
</evidence>
<accession>A0AAU9PCV3</accession>
<feature type="compositionally biased region" description="Polar residues" evidence="1">
    <location>
        <begin position="686"/>
        <end position="695"/>
    </location>
</feature>
<feature type="transmembrane region" description="Helical" evidence="2">
    <location>
        <begin position="381"/>
        <end position="403"/>
    </location>
</feature>
<evidence type="ECO:0000256" key="2">
    <source>
        <dbReference type="SAM" id="Phobius"/>
    </source>
</evidence>
<sequence length="720" mass="79971">MPRRNSVYTSPSSSSSAHGSLPRSNCKMPKRKFAYTAPSSSSSAHGFLPKSARMEGLKVLPLPLTLEIGDCNCVCQFCGAVFWFAERNIAGSTANRPVYTQCSISELKYGCIGGPLQVRILRKWKPDNRRHETWYLAVDKFGDAIQILGQRTNQGYIESILTLSDCFTIDEYTCPLLDQYQKMLEQDFYIDVGIASTIQPMPNTSILPTSWFRFLPKKQILELGENPPYCPDFIGVITKVKDCNKKDGEPFLLLVLADENGDELAINLWKECTKCPEKFDRQKLLPLPVTTVVAVTNLKASRTDYGGLQMSLFLKLPPLLHLSLGDSGLHMASFVKLLSTCFFSLSFVFATSTSPYLLYRSFLLFFSGGSSAFFAGLYSCIFFRFCLLVLFLCILLSIVYVHVSNCKMPRRNYVYTSPSSSSSAHGSLPRSNCKMPKRKFAYTAPSSSSSAHGFLPKSARMEGLKVLPLPLTLDIGDCNCVCQFCGAVFWFAERNIAGSTANRPVYTQCYFIGVITKVKDCNKKDGEPFLLLVLADENGDELAINLWKECTKCPEKFDCQKLLPLPVTTVVAVTNLKASRTDDETGVLSASITDSVARKIIGKGPDKLFAENTHLGRRNLPTSIKTNTSPVKQMTIQLLRTSAAGTIRFLLVDIADLQPVAQSTIPQTPTPIAETRLPDQYRKDSIGSTTSQTSDVSKRLSYTPLEKQPQKRLRSHKDNP</sequence>
<feature type="compositionally biased region" description="Low complexity" evidence="1">
    <location>
        <begin position="1"/>
        <end position="24"/>
    </location>
</feature>
<reference evidence="3 4" key="1">
    <citation type="submission" date="2022-01" db="EMBL/GenBank/DDBJ databases">
        <authorList>
            <person name="Xiong W."/>
            <person name="Schranz E."/>
        </authorList>
    </citation>
    <scope>NUCLEOTIDE SEQUENCE [LARGE SCALE GENOMIC DNA]</scope>
</reference>
<feature type="transmembrane region" description="Helical" evidence="2">
    <location>
        <begin position="329"/>
        <end position="350"/>
    </location>
</feature>
<feature type="compositionally biased region" description="Basic residues" evidence="1">
    <location>
        <begin position="710"/>
        <end position="720"/>
    </location>
</feature>
<feature type="region of interest" description="Disordered" evidence="1">
    <location>
        <begin position="665"/>
        <end position="720"/>
    </location>
</feature>
<comment type="caution">
    <text evidence="3">The sequence shown here is derived from an EMBL/GenBank/DDBJ whole genome shotgun (WGS) entry which is preliminary data.</text>
</comment>
<keyword evidence="2" id="KW-0812">Transmembrane</keyword>
<gene>
    <name evidence="3" type="ORF">LVIROSA_LOCUS33652</name>
</gene>
<feature type="compositionally biased region" description="Basic and acidic residues" evidence="1">
    <location>
        <begin position="676"/>
        <end position="685"/>
    </location>
</feature>
<proteinExistence type="predicted"/>
<keyword evidence="2" id="KW-1133">Transmembrane helix</keyword>